<dbReference type="EMBL" id="FOXS01000010">
    <property type="protein sequence ID" value="SFQ82046.1"/>
    <property type="molecule type" value="Genomic_DNA"/>
</dbReference>
<evidence type="ECO:0000313" key="1">
    <source>
        <dbReference type="EMBL" id="SFQ82046.1"/>
    </source>
</evidence>
<name>A0A1I6BM75_HYMAR</name>
<dbReference type="AlphaFoldDB" id="A0A1I6BM75"/>
<proteinExistence type="predicted"/>
<evidence type="ECO:0008006" key="3">
    <source>
        <dbReference type="Google" id="ProtNLM"/>
    </source>
</evidence>
<dbReference type="Proteomes" id="UP000199029">
    <property type="component" value="Unassembled WGS sequence"/>
</dbReference>
<sequence length="79" mass="9409">MFSFWSTERIAQEVDGSHPTELLCFADYCINLSSFGFSRHQNDPRIYLHYQHEKGREAVADSFHDFLKIYLHDPEMLLR</sequence>
<dbReference type="InterPro" id="IPR037883">
    <property type="entry name" value="Knr4/Smi1-like_sf"/>
</dbReference>
<dbReference type="Gene3D" id="3.40.1580.10">
    <property type="entry name" value="SMI1/KNR4-like"/>
    <property type="match status" value="1"/>
</dbReference>
<organism evidence="1 2">
    <name type="scientific">Hymenobacter arizonensis</name>
    <name type="common">Siccationidurans arizonensis</name>
    <dbReference type="NCBI Taxonomy" id="1227077"/>
    <lineage>
        <taxon>Bacteria</taxon>
        <taxon>Pseudomonadati</taxon>
        <taxon>Bacteroidota</taxon>
        <taxon>Cytophagia</taxon>
        <taxon>Cytophagales</taxon>
        <taxon>Hymenobacteraceae</taxon>
        <taxon>Hymenobacter</taxon>
    </lineage>
</organism>
<evidence type="ECO:0000313" key="2">
    <source>
        <dbReference type="Proteomes" id="UP000199029"/>
    </source>
</evidence>
<dbReference type="SUPFAM" id="SSF160631">
    <property type="entry name" value="SMI1/KNR4-like"/>
    <property type="match status" value="1"/>
</dbReference>
<protein>
    <recommendedName>
        <fullName evidence="3">SMI1 / KNR4 family (SUKH-1)</fullName>
    </recommendedName>
</protein>
<keyword evidence="2" id="KW-1185">Reference proteome</keyword>
<gene>
    <name evidence="1" type="ORF">SAMN04515668_4723</name>
</gene>
<reference evidence="2" key="1">
    <citation type="submission" date="2016-10" db="EMBL/GenBank/DDBJ databases">
        <authorList>
            <person name="Varghese N."/>
            <person name="Submissions S."/>
        </authorList>
    </citation>
    <scope>NUCLEOTIDE SEQUENCE [LARGE SCALE GENOMIC DNA]</scope>
    <source>
        <strain evidence="2">OR362-8,ATCC BAA-1266,JCM 13504</strain>
    </source>
</reference>
<accession>A0A1I6BM75</accession>